<comment type="caution">
    <text evidence="1">The sequence shown here is derived from an EMBL/GenBank/DDBJ whole genome shotgun (WGS) entry which is preliminary data.</text>
</comment>
<gene>
    <name evidence="1" type="ORF">RIF25_04040</name>
</gene>
<organism evidence="1 2">
    <name type="scientific">Pseudocalidococcus azoricus BACA0444</name>
    <dbReference type="NCBI Taxonomy" id="2918990"/>
    <lineage>
        <taxon>Bacteria</taxon>
        <taxon>Bacillati</taxon>
        <taxon>Cyanobacteriota</taxon>
        <taxon>Cyanophyceae</taxon>
        <taxon>Acaryochloridales</taxon>
        <taxon>Thermosynechococcaceae</taxon>
        <taxon>Pseudocalidococcus</taxon>
        <taxon>Pseudocalidococcus azoricus</taxon>
    </lineage>
</organism>
<proteinExistence type="predicted"/>
<dbReference type="RefSeq" id="WP_322877264.1">
    <property type="nucleotide sequence ID" value="NZ_JAVMIP010000002.1"/>
</dbReference>
<keyword evidence="2" id="KW-1185">Reference proteome</keyword>
<sequence length="307" mass="35392">MTRLDEITTRRLALIRYLYTVAVSQSLQPEPLSGISILTFHDAAELFLQLGTEFLNAGEGNNNISFMKYWELIDPKLGAEKLQQKVSMHRMNKARVAFKHHGTLPSRHDIEAFRSTVSNFFEDNTPLIFRIEFKEVSLLQLVNCEKTKNNLIEAQSHRDSGNFDKALSDISLAFAYLIDDYEARKRNWYGQSPFFFGQDMKSASSSKMQLKSGSPHASFVDKTNKSITAMRSALKILSLGLDYRRYIRFKLLTPYLTYTMSGEYLHSQLQRTHKLTDQDVQYCYDFVIESALKLQEFDFDVENQGAL</sequence>
<evidence type="ECO:0000313" key="2">
    <source>
        <dbReference type="Proteomes" id="UP001268256"/>
    </source>
</evidence>
<dbReference type="EMBL" id="JAVMIP010000002">
    <property type="protein sequence ID" value="MDS3859974.1"/>
    <property type="molecule type" value="Genomic_DNA"/>
</dbReference>
<protein>
    <submittedName>
        <fullName evidence="1">Uncharacterized protein</fullName>
    </submittedName>
</protein>
<reference evidence="2" key="1">
    <citation type="submission" date="2023-07" db="EMBL/GenBank/DDBJ databases">
        <authorList>
            <person name="Luz R."/>
            <person name="Cordeiro R."/>
            <person name="Fonseca A."/>
            <person name="Goncalves V."/>
        </authorList>
    </citation>
    <scope>NUCLEOTIDE SEQUENCE [LARGE SCALE GENOMIC DNA]</scope>
    <source>
        <strain evidence="2">BACA0444</strain>
    </source>
</reference>
<dbReference type="Proteomes" id="UP001268256">
    <property type="component" value="Unassembled WGS sequence"/>
</dbReference>
<accession>A0AAE4FQQ8</accession>
<dbReference type="AlphaFoldDB" id="A0AAE4FQQ8"/>
<name>A0AAE4FQQ8_9CYAN</name>
<evidence type="ECO:0000313" key="1">
    <source>
        <dbReference type="EMBL" id="MDS3859974.1"/>
    </source>
</evidence>